<feature type="transmembrane region" description="Helical" evidence="10">
    <location>
        <begin position="116"/>
        <end position="138"/>
    </location>
</feature>
<dbReference type="PROSITE" id="PS50262">
    <property type="entry name" value="G_PROTEIN_RECEP_F1_2"/>
    <property type="match status" value="1"/>
</dbReference>
<feature type="transmembrane region" description="Helical" evidence="10">
    <location>
        <begin position="233"/>
        <end position="254"/>
    </location>
</feature>
<evidence type="ECO:0000256" key="3">
    <source>
        <dbReference type="ARBA" id="ARBA00022692"/>
    </source>
</evidence>
<name>A0AAU9WLK7_9CNID</name>
<reference evidence="12 13" key="1">
    <citation type="submission" date="2022-05" db="EMBL/GenBank/DDBJ databases">
        <authorList>
            <consortium name="Genoscope - CEA"/>
            <person name="William W."/>
        </authorList>
    </citation>
    <scope>NUCLEOTIDE SEQUENCE [LARGE SCALE GENOMIC DNA]</scope>
</reference>
<feature type="non-terminal residue" evidence="12">
    <location>
        <position position="276"/>
    </location>
</feature>
<evidence type="ECO:0000256" key="5">
    <source>
        <dbReference type="ARBA" id="ARBA00023040"/>
    </source>
</evidence>
<keyword evidence="6 10" id="KW-0472">Membrane</keyword>
<organism evidence="12 13">
    <name type="scientific">Pocillopora meandrina</name>
    <dbReference type="NCBI Taxonomy" id="46732"/>
    <lineage>
        <taxon>Eukaryota</taxon>
        <taxon>Metazoa</taxon>
        <taxon>Cnidaria</taxon>
        <taxon>Anthozoa</taxon>
        <taxon>Hexacorallia</taxon>
        <taxon>Scleractinia</taxon>
        <taxon>Astrocoeniina</taxon>
        <taxon>Pocilloporidae</taxon>
        <taxon>Pocillopora</taxon>
    </lineage>
</organism>
<keyword evidence="3 10" id="KW-0812">Transmembrane</keyword>
<evidence type="ECO:0000256" key="8">
    <source>
        <dbReference type="ARBA" id="ARBA00023180"/>
    </source>
</evidence>
<dbReference type="InterPro" id="IPR000276">
    <property type="entry name" value="GPCR_Rhodpsn"/>
</dbReference>
<evidence type="ECO:0000313" key="13">
    <source>
        <dbReference type="Proteomes" id="UP001159428"/>
    </source>
</evidence>
<dbReference type="GO" id="GO:0004930">
    <property type="term" value="F:G protein-coupled receptor activity"/>
    <property type="evidence" value="ECO:0007669"/>
    <property type="project" value="UniProtKB-KW"/>
</dbReference>
<dbReference type="Proteomes" id="UP001159428">
    <property type="component" value="Unassembled WGS sequence"/>
</dbReference>
<evidence type="ECO:0000256" key="6">
    <source>
        <dbReference type="ARBA" id="ARBA00023136"/>
    </source>
</evidence>
<feature type="transmembrane region" description="Helical" evidence="10">
    <location>
        <begin position="144"/>
        <end position="169"/>
    </location>
</feature>
<keyword evidence="7" id="KW-0675">Receptor</keyword>
<feature type="transmembrane region" description="Helical" evidence="10">
    <location>
        <begin position="75"/>
        <end position="95"/>
    </location>
</feature>
<dbReference type="EMBL" id="CALNXJ010000016">
    <property type="protein sequence ID" value="CAH3118198.1"/>
    <property type="molecule type" value="Genomic_DNA"/>
</dbReference>
<evidence type="ECO:0000256" key="9">
    <source>
        <dbReference type="ARBA" id="ARBA00023224"/>
    </source>
</evidence>
<dbReference type="InterPro" id="IPR017452">
    <property type="entry name" value="GPCR_Rhodpsn_7TM"/>
</dbReference>
<keyword evidence="13" id="KW-1185">Reference proteome</keyword>
<dbReference type="PRINTS" id="PR00237">
    <property type="entry name" value="GPCRRHODOPSN"/>
</dbReference>
<feature type="non-terminal residue" evidence="12">
    <location>
        <position position="1"/>
    </location>
</feature>
<keyword evidence="9" id="KW-0807">Transducer</keyword>
<comment type="subcellular location">
    <subcellularLocation>
        <location evidence="1">Cell membrane</location>
        <topology evidence="1">Multi-pass membrane protein</topology>
    </subcellularLocation>
</comment>
<sequence>FTKAESFSWFVVIVAELLVTFILNLITIIVFAKQRQLQRKSTYLIIHLAIVDLLVGAVSGPLCLTPPLTNVSLEYLRSMLCRLFPIASATTLTAISLERLHVTFCPFRHLTVKKRAYVETIVVIWVISISLEIIQTFAMQRNLVSISVIVYFSYFSSVIIIISVSYFSICIKVRRSRHLLHESMAIRNREKRLTTSLIIVTFASLLTLSPVFIYVTIQIFFSVPELSPTKASGIRFFLAGVLSLGLNSSINPLIYSITNSEFRKGLARICCRRHRR</sequence>
<evidence type="ECO:0000256" key="2">
    <source>
        <dbReference type="ARBA" id="ARBA00022475"/>
    </source>
</evidence>
<evidence type="ECO:0000256" key="4">
    <source>
        <dbReference type="ARBA" id="ARBA00022989"/>
    </source>
</evidence>
<evidence type="ECO:0000256" key="7">
    <source>
        <dbReference type="ARBA" id="ARBA00023170"/>
    </source>
</evidence>
<feature type="transmembrane region" description="Helical" evidence="10">
    <location>
        <begin position="197"/>
        <end position="221"/>
    </location>
</feature>
<feature type="transmembrane region" description="Helical" evidence="10">
    <location>
        <begin position="44"/>
        <end position="69"/>
    </location>
</feature>
<dbReference type="SUPFAM" id="SSF81321">
    <property type="entry name" value="Family A G protein-coupled receptor-like"/>
    <property type="match status" value="1"/>
</dbReference>
<dbReference type="AlphaFoldDB" id="A0AAU9WLK7"/>
<dbReference type="Pfam" id="PF00001">
    <property type="entry name" value="7tm_1"/>
    <property type="match status" value="1"/>
</dbReference>
<keyword evidence="4 10" id="KW-1133">Transmembrane helix</keyword>
<keyword evidence="8" id="KW-0325">Glycoprotein</keyword>
<evidence type="ECO:0000256" key="10">
    <source>
        <dbReference type="SAM" id="Phobius"/>
    </source>
</evidence>
<accession>A0AAU9WLK7</accession>
<dbReference type="PANTHER" id="PTHR24246">
    <property type="entry name" value="OLFACTORY RECEPTOR AND ADENOSINE RECEPTOR"/>
    <property type="match status" value="1"/>
</dbReference>
<dbReference type="CDD" id="cd00637">
    <property type="entry name" value="7tm_classA_rhodopsin-like"/>
    <property type="match status" value="1"/>
</dbReference>
<dbReference type="PANTHER" id="PTHR24246:SF27">
    <property type="entry name" value="ADENOSINE RECEPTOR, ISOFORM A"/>
    <property type="match status" value="1"/>
</dbReference>
<gene>
    <name evidence="12" type="ORF">PMEA_00007189</name>
</gene>
<keyword evidence="5" id="KW-0297">G-protein coupled receptor</keyword>
<evidence type="ECO:0000313" key="12">
    <source>
        <dbReference type="EMBL" id="CAH3118198.1"/>
    </source>
</evidence>
<feature type="domain" description="G-protein coupled receptors family 1 profile" evidence="11">
    <location>
        <begin position="23"/>
        <end position="255"/>
    </location>
</feature>
<feature type="transmembrane region" description="Helical" evidence="10">
    <location>
        <begin position="6"/>
        <end position="32"/>
    </location>
</feature>
<evidence type="ECO:0000259" key="11">
    <source>
        <dbReference type="PROSITE" id="PS50262"/>
    </source>
</evidence>
<dbReference type="Gene3D" id="1.20.1070.10">
    <property type="entry name" value="Rhodopsin 7-helix transmembrane proteins"/>
    <property type="match status" value="1"/>
</dbReference>
<proteinExistence type="predicted"/>
<protein>
    <recommendedName>
        <fullName evidence="11">G-protein coupled receptors family 1 profile domain-containing protein</fullName>
    </recommendedName>
</protein>
<dbReference type="GO" id="GO:0005886">
    <property type="term" value="C:plasma membrane"/>
    <property type="evidence" value="ECO:0007669"/>
    <property type="project" value="UniProtKB-SubCell"/>
</dbReference>
<keyword evidence="2" id="KW-1003">Cell membrane</keyword>
<comment type="caution">
    <text evidence="12">The sequence shown here is derived from an EMBL/GenBank/DDBJ whole genome shotgun (WGS) entry which is preliminary data.</text>
</comment>
<evidence type="ECO:0000256" key="1">
    <source>
        <dbReference type="ARBA" id="ARBA00004651"/>
    </source>
</evidence>